<dbReference type="SUPFAM" id="SSF52788">
    <property type="entry name" value="Phosphotyrosine protein phosphatases I"/>
    <property type="match status" value="1"/>
</dbReference>
<dbReference type="GO" id="GO:0046685">
    <property type="term" value="P:response to arsenic-containing substance"/>
    <property type="evidence" value="ECO:0007669"/>
    <property type="project" value="UniProtKB-KW"/>
</dbReference>
<dbReference type="PANTHER" id="PTHR43428:SF1">
    <property type="entry name" value="ARSENATE REDUCTASE"/>
    <property type="match status" value="1"/>
</dbReference>
<dbReference type="AlphaFoldDB" id="A0A1B2EMU1"/>
<reference evidence="3" key="1">
    <citation type="submission" date="2016-07" db="EMBL/GenBank/DDBJ databases">
        <title>Microvirga ossetica sp. nov. a new species of rhizobia isolated from root nodules of the legume species Vicia alpestris Steven originated from North Ossetia region in the Caucasus.</title>
        <authorList>
            <person name="Safronova V.I."/>
            <person name="Kuznetsova I.G."/>
            <person name="Sazanova A.L."/>
            <person name="Belimov A."/>
            <person name="Andronov E."/>
            <person name="Osledkin Y.S."/>
            <person name="Onishchuk O.P."/>
            <person name="Kurchak O.N."/>
            <person name="Shaposhnikov A.I."/>
            <person name="Willems A."/>
            <person name="Tikhonovich I.A."/>
        </authorList>
    </citation>
    <scope>NUCLEOTIDE SEQUENCE [LARGE SCALE GENOMIC DNA]</scope>
    <source>
        <strain evidence="3">V5/3M</strain>
    </source>
</reference>
<dbReference type="PANTHER" id="PTHR43428">
    <property type="entry name" value="ARSENATE REDUCTASE"/>
    <property type="match status" value="1"/>
</dbReference>
<dbReference type="InterPro" id="IPR036196">
    <property type="entry name" value="Ptyr_pPase_sf"/>
</dbReference>
<dbReference type="RefSeq" id="WP_099512359.1">
    <property type="nucleotide sequence ID" value="NZ_CP016616.1"/>
</dbReference>
<evidence type="ECO:0000256" key="1">
    <source>
        <dbReference type="ARBA" id="ARBA00022849"/>
    </source>
</evidence>
<dbReference type="KEGG" id="moc:BB934_26300"/>
<keyword evidence="1" id="KW-0059">Arsenical resistance</keyword>
<feature type="domain" description="Phosphotyrosine protein phosphatase I" evidence="2">
    <location>
        <begin position="6"/>
        <end position="144"/>
    </location>
</feature>
<dbReference type="Gene3D" id="3.40.50.2300">
    <property type="match status" value="1"/>
</dbReference>
<dbReference type="OrthoDB" id="9793058at2"/>
<gene>
    <name evidence="3" type="ORF">BB934_26300</name>
</gene>
<organism evidence="3">
    <name type="scientific">Microvirga ossetica</name>
    <dbReference type="NCBI Taxonomy" id="1882682"/>
    <lineage>
        <taxon>Bacteria</taxon>
        <taxon>Pseudomonadati</taxon>
        <taxon>Pseudomonadota</taxon>
        <taxon>Alphaproteobacteria</taxon>
        <taxon>Hyphomicrobiales</taxon>
        <taxon>Methylobacteriaceae</taxon>
        <taxon>Microvirga</taxon>
    </lineage>
</organism>
<protein>
    <submittedName>
        <fullName evidence="3">ArsR family transcriptional regulator</fullName>
    </submittedName>
</protein>
<proteinExistence type="predicted"/>
<dbReference type="CDD" id="cd16345">
    <property type="entry name" value="LMWP_ArsC"/>
    <property type="match status" value="1"/>
</dbReference>
<dbReference type="InterPro" id="IPR023485">
    <property type="entry name" value="Ptyr_pPase"/>
</dbReference>
<dbReference type="SMART" id="SM00226">
    <property type="entry name" value="LMWPc"/>
    <property type="match status" value="1"/>
</dbReference>
<accession>A0A1B2EMU1</accession>
<evidence type="ECO:0000259" key="2">
    <source>
        <dbReference type="SMART" id="SM00226"/>
    </source>
</evidence>
<evidence type="ECO:0000313" key="3">
    <source>
        <dbReference type="EMBL" id="ANY81296.1"/>
    </source>
</evidence>
<dbReference type="EMBL" id="CP016616">
    <property type="protein sequence ID" value="ANY81296.1"/>
    <property type="molecule type" value="Genomic_DNA"/>
</dbReference>
<dbReference type="Pfam" id="PF01451">
    <property type="entry name" value="LMWPc"/>
    <property type="match status" value="1"/>
</dbReference>
<sequence>MADRPYNVLFLCTGNSARSIMAEGILRKDGAGRFNAFSAGSQPKGRVNPFALKVLDSFDYPSDGYRSKNWDEFAKPDAPAMDFVFTVCDNAAGEACPVWPGQPMTAHWGIEDPAAIQGPDIEKERAFVQAFKFLKNRISVFMALPMTSLDEIALTHHLKEIGRLEGATSGTVPPFDRRST</sequence>
<name>A0A1B2EMU1_9HYPH</name>